<reference evidence="2" key="1">
    <citation type="submission" date="2023-06" db="EMBL/GenBank/DDBJ databases">
        <title>Genome-scale phylogeny and comparative genomics of the fungal order Sordariales.</title>
        <authorList>
            <consortium name="Lawrence Berkeley National Laboratory"/>
            <person name="Hensen N."/>
            <person name="Bonometti L."/>
            <person name="Westerberg I."/>
            <person name="Brannstrom I.O."/>
            <person name="Guillou S."/>
            <person name="Cros-Aarteil S."/>
            <person name="Calhoun S."/>
            <person name="Haridas S."/>
            <person name="Kuo A."/>
            <person name="Mondo S."/>
            <person name="Pangilinan J."/>
            <person name="Riley R."/>
            <person name="Labutti K."/>
            <person name="Andreopoulos B."/>
            <person name="Lipzen A."/>
            <person name="Chen C."/>
            <person name="Yanf M."/>
            <person name="Daum C."/>
            <person name="Ng V."/>
            <person name="Clum A."/>
            <person name="Steindorff A."/>
            <person name="Ohm R."/>
            <person name="Martin F."/>
            <person name="Silar P."/>
            <person name="Natvig D."/>
            <person name="Lalanne C."/>
            <person name="Gautier V."/>
            <person name="Ament-Velasquez S.L."/>
            <person name="Kruys A."/>
            <person name="Hutchinson M.I."/>
            <person name="Powell A.J."/>
            <person name="Barry K."/>
            <person name="Miller A.N."/>
            <person name="Grigoriev I.V."/>
            <person name="Debuchy R."/>
            <person name="Gladieux P."/>
            <person name="Thoren M.H."/>
            <person name="Johannesson H."/>
        </authorList>
    </citation>
    <scope>NUCLEOTIDE SEQUENCE</scope>
    <source>
        <strain evidence="2">CBS 606.72</strain>
    </source>
</reference>
<sequence length="200" mass="21501">MRAVDGCVWLCRCRLSLPGGCKVFLVKSLQDAGAMTPVPPLCPAGNTRDKGTRWVVAPHVVRVVGDDGVKKGVGYRLRETLIRLDLDSKKFPGRQRVGKDTACRIRGDVVQHKWADGGNSLHQAAGDDEFSGLKTELDSRVPGPKTSSICILFFQSIPSASVKPVKESSARESPDSARGGKWSAKVQCPRGKVKTSTSAS</sequence>
<name>A0AA39X657_9PEZI</name>
<evidence type="ECO:0000256" key="1">
    <source>
        <dbReference type="SAM" id="MobiDB-lite"/>
    </source>
</evidence>
<comment type="caution">
    <text evidence="2">The sequence shown here is derived from an EMBL/GenBank/DDBJ whole genome shotgun (WGS) entry which is preliminary data.</text>
</comment>
<dbReference type="EMBL" id="JAULSU010000002">
    <property type="protein sequence ID" value="KAK0627993.1"/>
    <property type="molecule type" value="Genomic_DNA"/>
</dbReference>
<proteinExistence type="predicted"/>
<dbReference type="Proteomes" id="UP001175000">
    <property type="component" value="Unassembled WGS sequence"/>
</dbReference>
<protein>
    <submittedName>
        <fullName evidence="2">Uncharacterized protein</fullName>
    </submittedName>
</protein>
<feature type="region of interest" description="Disordered" evidence="1">
    <location>
        <begin position="160"/>
        <end position="200"/>
    </location>
</feature>
<keyword evidence="3" id="KW-1185">Reference proteome</keyword>
<dbReference type="AlphaFoldDB" id="A0AA39X657"/>
<evidence type="ECO:0000313" key="2">
    <source>
        <dbReference type="EMBL" id="KAK0627993.1"/>
    </source>
</evidence>
<gene>
    <name evidence="2" type="ORF">B0T14DRAFT_513634</name>
</gene>
<evidence type="ECO:0000313" key="3">
    <source>
        <dbReference type="Proteomes" id="UP001175000"/>
    </source>
</evidence>
<accession>A0AA39X657</accession>
<organism evidence="2 3">
    <name type="scientific">Immersiella caudata</name>
    <dbReference type="NCBI Taxonomy" id="314043"/>
    <lineage>
        <taxon>Eukaryota</taxon>
        <taxon>Fungi</taxon>
        <taxon>Dikarya</taxon>
        <taxon>Ascomycota</taxon>
        <taxon>Pezizomycotina</taxon>
        <taxon>Sordariomycetes</taxon>
        <taxon>Sordariomycetidae</taxon>
        <taxon>Sordariales</taxon>
        <taxon>Lasiosphaeriaceae</taxon>
        <taxon>Immersiella</taxon>
    </lineage>
</organism>
<feature type="compositionally biased region" description="Basic and acidic residues" evidence="1">
    <location>
        <begin position="164"/>
        <end position="175"/>
    </location>
</feature>